<evidence type="ECO:0000313" key="4">
    <source>
        <dbReference type="Proteomes" id="UP000295146"/>
    </source>
</evidence>
<dbReference type="Proteomes" id="UP000295146">
    <property type="component" value="Unassembled WGS sequence"/>
</dbReference>
<accession>A0A4R8CKD8</accession>
<dbReference type="RefSeq" id="WP_134097352.1">
    <property type="nucleotide sequence ID" value="NZ_SODP01000001.1"/>
</dbReference>
<dbReference type="EMBL" id="SODP01000001">
    <property type="protein sequence ID" value="TDW75283.1"/>
    <property type="molecule type" value="Genomic_DNA"/>
</dbReference>
<keyword evidence="2" id="KW-0732">Signal</keyword>
<organism evidence="3 4">
    <name type="scientific">Kribbella pratensis</name>
    <dbReference type="NCBI Taxonomy" id="2512112"/>
    <lineage>
        <taxon>Bacteria</taxon>
        <taxon>Bacillati</taxon>
        <taxon>Actinomycetota</taxon>
        <taxon>Actinomycetes</taxon>
        <taxon>Propionibacteriales</taxon>
        <taxon>Kribbellaceae</taxon>
        <taxon>Kribbella</taxon>
    </lineage>
</organism>
<keyword evidence="4" id="KW-1185">Reference proteome</keyword>
<feature type="signal peptide" evidence="2">
    <location>
        <begin position="1"/>
        <end position="22"/>
    </location>
</feature>
<sequence>MRKALAVLLGTACLGLGLSACGSSGDRHGNQPGGQGTGPAPATQQVGSPEQELDQIGSTLDAIDRELAGDAP</sequence>
<dbReference type="PROSITE" id="PS51257">
    <property type="entry name" value="PROKAR_LIPOPROTEIN"/>
    <property type="match status" value="1"/>
</dbReference>
<reference evidence="3 4" key="1">
    <citation type="submission" date="2019-03" db="EMBL/GenBank/DDBJ databases">
        <title>Genomic Encyclopedia of Type Strains, Phase III (KMG-III): the genomes of soil and plant-associated and newly described type strains.</title>
        <authorList>
            <person name="Whitman W."/>
        </authorList>
    </citation>
    <scope>NUCLEOTIDE SEQUENCE [LARGE SCALE GENOMIC DNA]</scope>
    <source>
        <strain evidence="3 4">VKM Ac-2573</strain>
    </source>
</reference>
<protein>
    <submittedName>
        <fullName evidence="3">Uncharacterized protein</fullName>
    </submittedName>
</protein>
<feature type="region of interest" description="Disordered" evidence="1">
    <location>
        <begin position="21"/>
        <end position="53"/>
    </location>
</feature>
<proteinExistence type="predicted"/>
<evidence type="ECO:0000256" key="1">
    <source>
        <dbReference type="SAM" id="MobiDB-lite"/>
    </source>
</evidence>
<name>A0A4R8CKD8_9ACTN</name>
<comment type="caution">
    <text evidence="3">The sequence shown here is derived from an EMBL/GenBank/DDBJ whole genome shotgun (WGS) entry which is preliminary data.</text>
</comment>
<evidence type="ECO:0000313" key="3">
    <source>
        <dbReference type="EMBL" id="TDW75283.1"/>
    </source>
</evidence>
<evidence type="ECO:0000256" key="2">
    <source>
        <dbReference type="SAM" id="SignalP"/>
    </source>
</evidence>
<gene>
    <name evidence="3" type="ORF">EV653_0406</name>
</gene>
<feature type="chain" id="PRO_5039522664" evidence="2">
    <location>
        <begin position="23"/>
        <end position="72"/>
    </location>
</feature>
<dbReference type="AlphaFoldDB" id="A0A4R8CKD8"/>